<dbReference type="SUPFAM" id="SSF52091">
    <property type="entry name" value="SpoIIaa-like"/>
    <property type="match status" value="1"/>
</dbReference>
<keyword evidence="4 5" id="KW-0472">Membrane</keyword>
<comment type="subcellular location">
    <subcellularLocation>
        <location evidence="1">Membrane</location>
        <topology evidence="1">Multi-pass membrane protein</topology>
    </subcellularLocation>
</comment>
<feature type="domain" description="STAS" evidence="6">
    <location>
        <begin position="582"/>
        <end position="696"/>
    </location>
</feature>
<dbReference type="InterPro" id="IPR036513">
    <property type="entry name" value="STAS_dom_sf"/>
</dbReference>
<evidence type="ECO:0000259" key="6">
    <source>
        <dbReference type="PROSITE" id="PS50801"/>
    </source>
</evidence>
<evidence type="ECO:0000256" key="3">
    <source>
        <dbReference type="ARBA" id="ARBA00022989"/>
    </source>
</evidence>
<keyword evidence="8" id="KW-1185">Reference proteome</keyword>
<dbReference type="Pfam" id="PF01740">
    <property type="entry name" value="STAS"/>
    <property type="match status" value="1"/>
</dbReference>
<reference evidence="7 8" key="1">
    <citation type="submission" date="2019-03" db="EMBL/GenBank/DDBJ databases">
        <title>Genomic Encyclopedia of Type Strains, Phase IV (KMG-IV): sequencing the most valuable type-strain genomes for metagenomic binning, comparative biology and taxonomic classification.</title>
        <authorList>
            <person name="Goeker M."/>
        </authorList>
    </citation>
    <scope>NUCLEOTIDE SEQUENCE [LARGE SCALE GENOMIC DNA]</scope>
    <source>
        <strain evidence="7 8">DSM 19610</strain>
    </source>
</reference>
<feature type="transmembrane region" description="Helical" evidence="5">
    <location>
        <begin position="142"/>
        <end position="160"/>
    </location>
</feature>
<gene>
    <name evidence="7" type="ORF">DFR30_1895</name>
</gene>
<evidence type="ECO:0000256" key="4">
    <source>
        <dbReference type="ARBA" id="ARBA00023136"/>
    </source>
</evidence>
<dbReference type="EMBL" id="SMFX01000001">
    <property type="protein sequence ID" value="TCK18616.1"/>
    <property type="molecule type" value="Genomic_DNA"/>
</dbReference>
<feature type="transmembrane region" description="Helical" evidence="5">
    <location>
        <begin position="214"/>
        <end position="233"/>
    </location>
</feature>
<keyword evidence="2 5" id="KW-0812">Transmembrane</keyword>
<proteinExistence type="predicted"/>
<evidence type="ECO:0000256" key="2">
    <source>
        <dbReference type="ARBA" id="ARBA00022692"/>
    </source>
</evidence>
<dbReference type="GO" id="GO:0016020">
    <property type="term" value="C:membrane"/>
    <property type="evidence" value="ECO:0007669"/>
    <property type="project" value="UniProtKB-SubCell"/>
</dbReference>
<evidence type="ECO:0000256" key="5">
    <source>
        <dbReference type="SAM" id="Phobius"/>
    </source>
</evidence>
<feature type="transmembrane region" description="Helical" evidence="5">
    <location>
        <begin position="492"/>
        <end position="512"/>
    </location>
</feature>
<dbReference type="GO" id="GO:0055085">
    <property type="term" value="P:transmembrane transport"/>
    <property type="evidence" value="ECO:0007669"/>
    <property type="project" value="InterPro"/>
</dbReference>
<dbReference type="Gene3D" id="3.30.750.24">
    <property type="entry name" value="STAS domain"/>
    <property type="match status" value="1"/>
</dbReference>
<dbReference type="Proteomes" id="UP000295707">
    <property type="component" value="Unassembled WGS sequence"/>
</dbReference>
<dbReference type="PANTHER" id="PTHR11814">
    <property type="entry name" value="SULFATE TRANSPORTER"/>
    <property type="match status" value="1"/>
</dbReference>
<organism evidence="7 8">
    <name type="scientific">Thiogranum longum</name>
    <dbReference type="NCBI Taxonomy" id="1537524"/>
    <lineage>
        <taxon>Bacteria</taxon>
        <taxon>Pseudomonadati</taxon>
        <taxon>Pseudomonadota</taxon>
        <taxon>Gammaproteobacteria</taxon>
        <taxon>Chromatiales</taxon>
        <taxon>Ectothiorhodospiraceae</taxon>
        <taxon>Thiogranum</taxon>
    </lineage>
</organism>
<feature type="transmembrane region" description="Helical" evidence="5">
    <location>
        <begin position="109"/>
        <end position="130"/>
    </location>
</feature>
<name>A0A4V2PGY4_9GAMM</name>
<dbReference type="PROSITE" id="PS50801">
    <property type="entry name" value="STAS"/>
    <property type="match status" value="1"/>
</dbReference>
<evidence type="ECO:0000313" key="8">
    <source>
        <dbReference type="Proteomes" id="UP000295707"/>
    </source>
</evidence>
<feature type="transmembrane region" description="Helical" evidence="5">
    <location>
        <begin position="189"/>
        <end position="207"/>
    </location>
</feature>
<protein>
    <submittedName>
        <fullName evidence="7">STAS domain-containing protein</fullName>
    </submittedName>
</protein>
<dbReference type="Pfam" id="PF00916">
    <property type="entry name" value="Sulfate_transp"/>
    <property type="match status" value="2"/>
</dbReference>
<evidence type="ECO:0000256" key="1">
    <source>
        <dbReference type="ARBA" id="ARBA00004141"/>
    </source>
</evidence>
<dbReference type="CDD" id="cd07042">
    <property type="entry name" value="STAS_SulP_like_sulfate_transporter"/>
    <property type="match status" value="1"/>
</dbReference>
<feature type="transmembrane region" description="Helical" evidence="5">
    <location>
        <begin position="58"/>
        <end position="76"/>
    </location>
</feature>
<feature type="transmembrane region" description="Helical" evidence="5">
    <location>
        <begin position="464"/>
        <end position="486"/>
    </location>
</feature>
<keyword evidence="3 5" id="KW-1133">Transmembrane helix</keyword>
<dbReference type="InterPro" id="IPR011547">
    <property type="entry name" value="SLC26A/SulP_dom"/>
</dbReference>
<dbReference type="AlphaFoldDB" id="A0A4V2PGY4"/>
<dbReference type="InterPro" id="IPR001902">
    <property type="entry name" value="SLC26A/SulP_fam"/>
</dbReference>
<sequence>MGRSGENQAYLSKLLPFLSWIGELRHPATLRADLLAGLTVALVLIPQSMAYAQLAGLPAYYGLYAAFLPPIVSALFGSSRQLANGPVAVVSLMTAAALEPLASTGSEGYIAYAILLALLVGLFQITLGLLRLGVLVNFLSHPVVLGFTNAAAIIIASSQLGKILGVSVDKAEHHYETVWNTLLAGLSDGHLPTLAMATLAFCIMIGLRKFNPRLPGVLIAVVITTAVSWLWGYEQRRQVSPEHIANPEVQLLVQEQFQLRKEIGIFQKRKLMTEHDYRVALEKFGEDSPKTLSALHARDISASTLQQKLQQHQDDLKELRNLHFELVPAADNNETKLYLRDNVPAGLETLGGIWRLRNIIDERELLVTSGGAVVGHVPGGLPDFRAPLFDWNAITQLLSAALTIALIGFMEAIAIARNMATRTRQRLDANQELVGQGMANIVGSLFQSYAVAGSFSRSAVNIGAGARTGFSSVVTGLVVVVALLWLTPLLYHLPQATLAAVIMVAVMGLVRIEPVRHAWKAHKHDGFVAIITFLLTLLLAPHLDKGILIGVGLSLGLYLYRTMKPRVAVLSRYRDGSLRDITVHKLKTCDNISVIRFDGSLYFANTGYFEDKILEKVSLYPDLKFVIVDAGGINQIDATGEEMLVELSKRLSESGIELLIARMKRQFMDTLRRTGDIDCLGEERFFARVQNALDYAWEKLGNDHAASCPLRTYVSTEQSG</sequence>
<feature type="transmembrane region" description="Helical" evidence="5">
    <location>
        <begin position="397"/>
        <end position="416"/>
    </location>
</feature>
<dbReference type="InterPro" id="IPR002645">
    <property type="entry name" value="STAS_dom"/>
</dbReference>
<accession>A0A4V2PGY4</accession>
<comment type="caution">
    <text evidence="7">The sequence shown here is derived from an EMBL/GenBank/DDBJ whole genome shotgun (WGS) entry which is preliminary data.</text>
</comment>
<feature type="transmembrane region" description="Helical" evidence="5">
    <location>
        <begin position="524"/>
        <end position="540"/>
    </location>
</feature>
<evidence type="ECO:0000313" key="7">
    <source>
        <dbReference type="EMBL" id="TCK18616.1"/>
    </source>
</evidence>